<keyword evidence="2" id="KW-0143">Chaperone</keyword>
<proteinExistence type="inferred from homology"/>
<dbReference type="RefSeq" id="WP_236254667.1">
    <property type="nucleotide sequence ID" value="NZ_CP036280.1"/>
</dbReference>
<accession>A0A518BVJ7</accession>
<feature type="domain" description="J" evidence="4">
    <location>
        <begin position="2"/>
        <end position="74"/>
    </location>
</feature>
<sequence length="163" mass="18177">MNPFAELGLEERFDLDAEAVESAYLGLAASAHPDRFTDPIEQAEAAEKASVLNEARDVLLDPERRARALLDLFAPDAKVDDKALPDAFLMDMMDVRERLEQAVASNDPEQLAAMRTWADKARAQHLGAVARHFEQGAGRAQAIRMELNALRYIERMIEQMPTA</sequence>
<dbReference type="InterPro" id="IPR036386">
    <property type="entry name" value="HscB_C_sf"/>
</dbReference>
<dbReference type="Pfam" id="PF07743">
    <property type="entry name" value="HSCB_C"/>
    <property type="match status" value="1"/>
</dbReference>
<dbReference type="InterPro" id="IPR004640">
    <property type="entry name" value="HscB"/>
</dbReference>
<evidence type="ECO:0000256" key="3">
    <source>
        <dbReference type="ARBA" id="ARBA00025596"/>
    </source>
</evidence>
<reference evidence="5 6" key="1">
    <citation type="submission" date="2019-02" db="EMBL/GenBank/DDBJ databases">
        <title>Deep-cultivation of Planctomycetes and their phenomic and genomic characterization uncovers novel biology.</title>
        <authorList>
            <person name="Wiegand S."/>
            <person name="Jogler M."/>
            <person name="Boedeker C."/>
            <person name="Pinto D."/>
            <person name="Vollmers J."/>
            <person name="Rivas-Marin E."/>
            <person name="Kohn T."/>
            <person name="Peeters S.H."/>
            <person name="Heuer A."/>
            <person name="Rast P."/>
            <person name="Oberbeckmann S."/>
            <person name="Bunk B."/>
            <person name="Jeske O."/>
            <person name="Meyerdierks A."/>
            <person name="Storesund J.E."/>
            <person name="Kallscheuer N."/>
            <person name="Luecker S."/>
            <person name="Lage O.M."/>
            <person name="Pohl T."/>
            <person name="Merkel B.J."/>
            <person name="Hornburger P."/>
            <person name="Mueller R.-W."/>
            <person name="Bruemmer F."/>
            <person name="Labrenz M."/>
            <person name="Spormann A.M."/>
            <person name="Op den Camp H."/>
            <person name="Overmann J."/>
            <person name="Amann R."/>
            <person name="Jetten M.S.M."/>
            <person name="Mascher T."/>
            <person name="Medema M.H."/>
            <person name="Devos D.P."/>
            <person name="Kaster A.-K."/>
            <person name="Ovreas L."/>
            <person name="Rohde M."/>
            <person name="Galperin M.Y."/>
            <person name="Jogler C."/>
        </authorList>
    </citation>
    <scope>NUCLEOTIDE SEQUENCE [LARGE SCALE GENOMIC DNA]</scope>
    <source>
        <strain evidence="5 6">Pan265</strain>
    </source>
</reference>
<organism evidence="5 6">
    <name type="scientific">Mucisphaera calidilacus</name>
    <dbReference type="NCBI Taxonomy" id="2527982"/>
    <lineage>
        <taxon>Bacteria</taxon>
        <taxon>Pseudomonadati</taxon>
        <taxon>Planctomycetota</taxon>
        <taxon>Phycisphaerae</taxon>
        <taxon>Phycisphaerales</taxon>
        <taxon>Phycisphaeraceae</taxon>
        <taxon>Mucisphaera</taxon>
    </lineage>
</organism>
<dbReference type="GO" id="GO:0051259">
    <property type="term" value="P:protein complex oligomerization"/>
    <property type="evidence" value="ECO:0007669"/>
    <property type="project" value="InterPro"/>
</dbReference>
<dbReference type="AlphaFoldDB" id="A0A518BVJ7"/>
<dbReference type="CDD" id="cd06257">
    <property type="entry name" value="DnaJ"/>
    <property type="match status" value="1"/>
</dbReference>
<dbReference type="GO" id="GO:0001671">
    <property type="term" value="F:ATPase activator activity"/>
    <property type="evidence" value="ECO:0007669"/>
    <property type="project" value="InterPro"/>
</dbReference>
<evidence type="ECO:0000313" key="5">
    <source>
        <dbReference type="EMBL" id="QDU70999.1"/>
    </source>
</evidence>
<dbReference type="EMBL" id="CP036280">
    <property type="protein sequence ID" value="QDU70999.1"/>
    <property type="molecule type" value="Genomic_DNA"/>
</dbReference>
<keyword evidence="6" id="KW-1185">Reference proteome</keyword>
<gene>
    <name evidence="5" type="ORF">Pan265_08440</name>
</gene>
<dbReference type="InterPro" id="IPR009073">
    <property type="entry name" value="HscB_oligo_C"/>
</dbReference>
<dbReference type="SMART" id="SM00271">
    <property type="entry name" value="DnaJ"/>
    <property type="match status" value="1"/>
</dbReference>
<evidence type="ECO:0000256" key="1">
    <source>
        <dbReference type="ARBA" id="ARBA00010476"/>
    </source>
</evidence>
<dbReference type="Proteomes" id="UP000320386">
    <property type="component" value="Chromosome"/>
</dbReference>
<dbReference type="Gene3D" id="1.10.287.110">
    <property type="entry name" value="DnaJ domain"/>
    <property type="match status" value="1"/>
</dbReference>
<dbReference type="GO" id="GO:0044571">
    <property type="term" value="P:[2Fe-2S] cluster assembly"/>
    <property type="evidence" value="ECO:0007669"/>
    <property type="project" value="InterPro"/>
</dbReference>
<dbReference type="Gene3D" id="1.20.1280.20">
    <property type="entry name" value="HscB, C-terminal domain"/>
    <property type="match status" value="1"/>
</dbReference>
<dbReference type="PROSITE" id="PS50076">
    <property type="entry name" value="DNAJ_2"/>
    <property type="match status" value="1"/>
</dbReference>
<dbReference type="PANTHER" id="PTHR14021">
    <property type="entry name" value="IRON-SULFUR CLUSTER CO-CHAPERONE PROTEIN HSCB"/>
    <property type="match status" value="1"/>
</dbReference>
<evidence type="ECO:0000313" key="6">
    <source>
        <dbReference type="Proteomes" id="UP000320386"/>
    </source>
</evidence>
<dbReference type="InterPro" id="IPR036869">
    <property type="entry name" value="J_dom_sf"/>
</dbReference>
<name>A0A518BVJ7_9BACT</name>
<dbReference type="SUPFAM" id="SSF47144">
    <property type="entry name" value="HSC20 (HSCB), C-terminal oligomerisation domain"/>
    <property type="match status" value="1"/>
</dbReference>
<dbReference type="InterPro" id="IPR001623">
    <property type="entry name" value="DnaJ_domain"/>
</dbReference>
<evidence type="ECO:0000256" key="2">
    <source>
        <dbReference type="ARBA" id="ARBA00023186"/>
    </source>
</evidence>
<dbReference type="Pfam" id="PF00226">
    <property type="entry name" value="DnaJ"/>
    <property type="match status" value="1"/>
</dbReference>
<protein>
    <recommendedName>
        <fullName evidence="4">J domain-containing protein</fullName>
    </recommendedName>
</protein>
<dbReference type="PANTHER" id="PTHR14021:SF15">
    <property type="entry name" value="IRON-SULFUR CLUSTER CO-CHAPERONE PROTEIN HSCB"/>
    <property type="match status" value="1"/>
</dbReference>
<dbReference type="KEGG" id="mcad:Pan265_08440"/>
<comment type="similarity">
    <text evidence="1">Belongs to the HscB family.</text>
</comment>
<evidence type="ECO:0000259" key="4">
    <source>
        <dbReference type="PROSITE" id="PS50076"/>
    </source>
</evidence>
<dbReference type="GO" id="GO:0051087">
    <property type="term" value="F:protein-folding chaperone binding"/>
    <property type="evidence" value="ECO:0007669"/>
    <property type="project" value="InterPro"/>
</dbReference>
<comment type="function">
    <text evidence="3">Co-chaperone involved in the maturation of iron-sulfur cluster-containing proteins. Seems to help targeting proteins to be folded toward HscA.</text>
</comment>
<dbReference type="SUPFAM" id="SSF46565">
    <property type="entry name" value="Chaperone J-domain"/>
    <property type="match status" value="1"/>
</dbReference>